<evidence type="ECO:0000256" key="1">
    <source>
        <dbReference type="SAM" id="MobiDB-lite"/>
    </source>
</evidence>
<dbReference type="AlphaFoldDB" id="A0A6A3AMC4"/>
<keyword evidence="4" id="KW-1185">Reference proteome</keyword>
<gene>
    <name evidence="3" type="ORF">F3Y22_tig00110429pilonHSYRG00067</name>
</gene>
<dbReference type="InterPro" id="IPR040974">
    <property type="entry name" value="Fn3_PAP"/>
</dbReference>
<name>A0A6A3AMC4_HIBSY</name>
<dbReference type="GO" id="GO:0046872">
    <property type="term" value="F:metal ion binding"/>
    <property type="evidence" value="ECO:0007669"/>
    <property type="project" value="InterPro"/>
</dbReference>
<sequence>MVPKIPGRGCWNGWNGAGVGAETLKTLICFRVSDRAGYKWIRVSGRASDSVFVKDQRRLSLKVNLHQWSRSSSSSNRIITRNCEDEENSSDLEEKGLSNDNSAQVDKKAARKKNKKKVKEEKREARKTKVPKAVKKRKKKLAKAYKTRKSQDELMAYPPLAEPLNCFKFGQARNGDGVQPLSKIAIHKAVSALNENASVKAHPLVLGTNEVHCPKPSESDWIAVFSPANFNSTICQPGDDSEEIPYICSAPIKYKYANDSNAGYKNTGRASLKISTDQSTGEIFNCVIFQRDIGLAVSNVISFVNPKAPLYPRLSQGKSWNEMTVTWTSGYNIIEAVRFVEWGMEGESQTRSPPGTLTFHQNETCAPPARTVDWRDPCFIHTGFLKDLWPNSVYAAQLTSYLREMQKLLVQIFTISGSGLVVASCSIWRHGKVNWHGIVVHVKMKTFYNGFNMFQAERDGSNEYKKYQPGSLNTTDQLIKDFKF</sequence>
<accession>A0A6A3AMC4</accession>
<dbReference type="PANTHER" id="PTHR45778:SF44">
    <property type="entry name" value="PURPLE ACID PHOSPHATASE"/>
    <property type="match status" value="1"/>
</dbReference>
<dbReference type="InterPro" id="IPR008963">
    <property type="entry name" value="Purple_acid_Pase-like_N"/>
</dbReference>
<feature type="compositionally biased region" description="Basic residues" evidence="1">
    <location>
        <begin position="125"/>
        <end position="147"/>
    </location>
</feature>
<dbReference type="SUPFAM" id="SSF49363">
    <property type="entry name" value="Purple acid phosphatase, N-terminal domain"/>
    <property type="match status" value="1"/>
</dbReference>
<comment type="caution">
    <text evidence="3">The sequence shown here is derived from an EMBL/GenBank/DDBJ whole genome shotgun (WGS) entry which is preliminary data.</text>
</comment>
<evidence type="ECO:0000313" key="3">
    <source>
        <dbReference type="EMBL" id="KAE8705188.1"/>
    </source>
</evidence>
<evidence type="ECO:0000313" key="4">
    <source>
        <dbReference type="Proteomes" id="UP000436088"/>
    </source>
</evidence>
<feature type="domain" description="Purple acid phosphatase Fn3-like" evidence="2">
    <location>
        <begin position="210"/>
        <end position="305"/>
    </location>
</feature>
<protein>
    <recommendedName>
        <fullName evidence="2">Purple acid phosphatase Fn3-like domain-containing protein</fullName>
    </recommendedName>
</protein>
<dbReference type="Pfam" id="PF17808">
    <property type="entry name" value="fn3_PAP"/>
    <property type="match status" value="1"/>
</dbReference>
<feature type="region of interest" description="Disordered" evidence="1">
    <location>
        <begin position="85"/>
        <end position="147"/>
    </location>
</feature>
<dbReference type="PANTHER" id="PTHR45778">
    <property type="entry name" value="PURPLE ACID PHOSPHATASE-RELATED"/>
    <property type="match status" value="1"/>
</dbReference>
<proteinExistence type="predicted"/>
<dbReference type="GO" id="GO:0003993">
    <property type="term" value="F:acid phosphatase activity"/>
    <property type="evidence" value="ECO:0007669"/>
    <property type="project" value="InterPro"/>
</dbReference>
<reference evidence="3" key="1">
    <citation type="submission" date="2019-09" db="EMBL/GenBank/DDBJ databases">
        <title>Draft genome information of white flower Hibiscus syriacus.</title>
        <authorList>
            <person name="Kim Y.-M."/>
        </authorList>
    </citation>
    <scope>NUCLEOTIDE SEQUENCE [LARGE SCALE GENOMIC DNA]</scope>
    <source>
        <strain evidence="3">YM2019G1</strain>
    </source>
</reference>
<organism evidence="3 4">
    <name type="scientific">Hibiscus syriacus</name>
    <name type="common">Rose of Sharon</name>
    <dbReference type="NCBI Taxonomy" id="106335"/>
    <lineage>
        <taxon>Eukaryota</taxon>
        <taxon>Viridiplantae</taxon>
        <taxon>Streptophyta</taxon>
        <taxon>Embryophyta</taxon>
        <taxon>Tracheophyta</taxon>
        <taxon>Spermatophyta</taxon>
        <taxon>Magnoliopsida</taxon>
        <taxon>eudicotyledons</taxon>
        <taxon>Gunneridae</taxon>
        <taxon>Pentapetalae</taxon>
        <taxon>rosids</taxon>
        <taxon>malvids</taxon>
        <taxon>Malvales</taxon>
        <taxon>Malvaceae</taxon>
        <taxon>Malvoideae</taxon>
        <taxon>Hibiscus</taxon>
    </lineage>
</organism>
<dbReference type="Proteomes" id="UP000436088">
    <property type="component" value="Unassembled WGS sequence"/>
</dbReference>
<dbReference type="EMBL" id="VEPZ02000982">
    <property type="protein sequence ID" value="KAE8705188.1"/>
    <property type="molecule type" value="Genomic_DNA"/>
</dbReference>
<evidence type="ECO:0000259" key="2">
    <source>
        <dbReference type="Pfam" id="PF17808"/>
    </source>
</evidence>